<keyword evidence="1" id="KW-0472">Membrane</keyword>
<keyword evidence="1" id="KW-0812">Transmembrane</keyword>
<keyword evidence="1" id="KW-1133">Transmembrane helix</keyword>
<evidence type="ECO:0000313" key="3">
    <source>
        <dbReference type="Proteomes" id="UP000005522"/>
    </source>
</evidence>
<name>A0A059ZY53_ACICK</name>
<reference evidence="2 3" key="1">
    <citation type="journal article" date="2009" name="J. Bacteriol.">
        <title>Draft genome sequence of the extremely acidophilic bacterium Acidithiobacillus caldus ATCC 51756 reveals metabolic versatility in the genus Acidithiobacillus.</title>
        <authorList>
            <person name="Valdes J."/>
            <person name="Quatrini R."/>
            <person name="Hallberg K."/>
            <person name="Dopson M."/>
            <person name="Valenzuela P.D."/>
            <person name="Holmes D.S."/>
        </authorList>
    </citation>
    <scope>NUCLEOTIDE SEQUENCE [LARGE SCALE GENOMIC DNA]</scope>
    <source>
        <strain evidence="3">ATCC 51756 / DSM 8584 / KU</strain>
    </source>
</reference>
<dbReference type="Pfam" id="PF14373">
    <property type="entry name" value="Imm_superinfect"/>
    <property type="match status" value="1"/>
</dbReference>
<evidence type="ECO:0000256" key="1">
    <source>
        <dbReference type="SAM" id="Phobius"/>
    </source>
</evidence>
<dbReference type="GeneID" id="92932598"/>
<evidence type="ECO:0008006" key="4">
    <source>
        <dbReference type="Google" id="ProtNLM"/>
    </source>
</evidence>
<protein>
    <recommendedName>
        <fullName evidence="4">Superinfection immunity protein</fullName>
    </recommendedName>
</protein>
<dbReference type="AlphaFoldDB" id="A0A059ZY53"/>
<organism evidence="2 3">
    <name type="scientific">Acidithiobacillus caldus (strain ATCC 51756 / DSM 8584 / KU)</name>
    <dbReference type="NCBI Taxonomy" id="637389"/>
    <lineage>
        <taxon>Bacteria</taxon>
        <taxon>Pseudomonadati</taxon>
        <taxon>Pseudomonadota</taxon>
        <taxon>Acidithiobacillia</taxon>
        <taxon>Acidithiobacillales</taxon>
        <taxon>Acidithiobacillaceae</taxon>
        <taxon>Acidithiobacillus</taxon>
    </lineage>
</organism>
<dbReference type="Proteomes" id="UP000005522">
    <property type="component" value="Chromosome"/>
</dbReference>
<evidence type="ECO:0000313" key="2">
    <source>
        <dbReference type="EMBL" id="AIA56378.1"/>
    </source>
</evidence>
<dbReference type="HOGENOM" id="CLU_2271274_0_0_6"/>
<proteinExistence type="predicted"/>
<accession>A0A059ZY53</accession>
<dbReference type="KEGG" id="acz:Acaty_c2534"/>
<sequence>MSAALALFIVFLALLGLAVGSIFLHVLLWILGGVLALFLYFIPAIVAGARHHEHTLWILVLDIVLGWSGIAWVVLLIWAILGESHSGLRKLRADGKPFS</sequence>
<feature type="transmembrane region" description="Helical" evidence="1">
    <location>
        <begin position="56"/>
        <end position="81"/>
    </location>
</feature>
<dbReference type="EMBL" id="CP005986">
    <property type="protein sequence ID" value="AIA56378.1"/>
    <property type="molecule type" value="Genomic_DNA"/>
</dbReference>
<gene>
    <name evidence="2" type="ORF">Acaty_c2534</name>
</gene>
<dbReference type="RefSeq" id="WP_004869194.1">
    <property type="nucleotide sequence ID" value="NZ_CP005986.1"/>
</dbReference>
<feature type="transmembrane region" description="Helical" evidence="1">
    <location>
        <begin position="28"/>
        <end position="49"/>
    </location>
</feature>
<dbReference type="eggNOG" id="ENOG5030129">
    <property type="taxonomic scope" value="Bacteria"/>
</dbReference>
<dbReference type="InterPro" id="IPR016410">
    <property type="entry name" value="Phage_imm"/>
</dbReference>